<organism evidence="1">
    <name type="scientific">marine metagenome</name>
    <dbReference type="NCBI Taxonomy" id="408172"/>
    <lineage>
        <taxon>unclassified sequences</taxon>
        <taxon>metagenomes</taxon>
        <taxon>ecological metagenomes</taxon>
    </lineage>
</organism>
<name>A0A381UG76_9ZZZZ</name>
<accession>A0A381UG76</accession>
<sequence length="33" mass="3588">MLAKSLWTQPKSNQVIAAGRGPYTHFSNNNAAN</sequence>
<dbReference type="AlphaFoldDB" id="A0A381UG76"/>
<dbReference type="EMBL" id="UINC01006241">
    <property type="protein sequence ID" value="SVA26337.1"/>
    <property type="molecule type" value="Genomic_DNA"/>
</dbReference>
<gene>
    <name evidence="1" type="ORF">METZ01_LOCUS79191</name>
</gene>
<protein>
    <submittedName>
        <fullName evidence="1">Uncharacterized protein</fullName>
    </submittedName>
</protein>
<evidence type="ECO:0000313" key="1">
    <source>
        <dbReference type="EMBL" id="SVA26337.1"/>
    </source>
</evidence>
<proteinExistence type="predicted"/>
<reference evidence="1" key="1">
    <citation type="submission" date="2018-05" db="EMBL/GenBank/DDBJ databases">
        <authorList>
            <person name="Lanie J.A."/>
            <person name="Ng W.-L."/>
            <person name="Kazmierczak K.M."/>
            <person name="Andrzejewski T.M."/>
            <person name="Davidsen T.M."/>
            <person name="Wayne K.J."/>
            <person name="Tettelin H."/>
            <person name="Glass J.I."/>
            <person name="Rusch D."/>
            <person name="Podicherti R."/>
            <person name="Tsui H.-C.T."/>
            <person name="Winkler M.E."/>
        </authorList>
    </citation>
    <scope>NUCLEOTIDE SEQUENCE</scope>
</reference>